<evidence type="ECO:0000256" key="6">
    <source>
        <dbReference type="ARBA" id="ARBA00023125"/>
    </source>
</evidence>
<evidence type="ECO:0000259" key="10">
    <source>
        <dbReference type="PROSITE" id="PS50110"/>
    </source>
</evidence>
<dbReference type="GO" id="GO:0005829">
    <property type="term" value="C:cytosol"/>
    <property type="evidence" value="ECO:0007669"/>
    <property type="project" value="TreeGrafter"/>
</dbReference>
<dbReference type="SMART" id="SM00862">
    <property type="entry name" value="Trans_reg_C"/>
    <property type="match status" value="1"/>
</dbReference>
<dbReference type="Gene3D" id="3.40.50.2300">
    <property type="match status" value="1"/>
</dbReference>
<dbReference type="PANTHER" id="PTHR48111">
    <property type="entry name" value="REGULATOR OF RPOS"/>
    <property type="match status" value="1"/>
</dbReference>
<dbReference type="PROSITE" id="PS51755">
    <property type="entry name" value="OMPR_PHOB"/>
    <property type="match status" value="1"/>
</dbReference>
<dbReference type="SUPFAM" id="SSF52172">
    <property type="entry name" value="CheY-like"/>
    <property type="match status" value="1"/>
</dbReference>
<comment type="subcellular location">
    <subcellularLocation>
        <location evidence="1">Cytoplasm</location>
    </subcellularLocation>
</comment>
<feature type="domain" description="OmpR/PhoB-type" evidence="11">
    <location>
        <begin position="121"/>
        <end position="220"/>
    </location>
</feature>
<dbReference type="Gene3D" id="1.10.10.10">
    <property type="entry name" value="Winged helix-like DNA-binding domain superfamily/Winged helix DNA-binding domain"/>
    <property type="match status" value="1"/>
</dbReference>
<evidence type="ECO:0000256" key="7">
    <source>
        <dbReference type="ARBA" id="ARBA00023163"/>
    </source>
</evidence>
<dbReference type="RefSeq" id="WP_153712536.1">
    <property type="nucleotide sequence ID" value="NZ_CP045871.1"/>
</dbReference>
<dbReference type="InterPro" id="IPR011006">
    <property type="entry name" value="CheY-like_superfamily"/>
</dbReference>
<feature type="domain" description="Response regulatory" evidence="10">
    <location>
        <begin position="3"/>
        <end position="116"/>
    </location>
</feature>
<organism evidence="12 13">
    <name type="scientific">Litorivicinus lipolyticus</name>
    <dbReference type="NCBI Taxonomy" id="418701"/>
    <lineage>
        <taxon>Bacteria</taxon>
        <taxon>Pseudomonadati</taxon>
        <taxon>Pseudomonadota</taxon>
        <taxon>Gammaproteobacteria</taxon>
        <taxon>Oceanospirillales</taxon>
        <taxon>Litorivicinaceae</taxon>
        <taxon>Litorivicinus</taxon>
    </lineage>
</organism>
<evidence type="ECO:0000256" key="3">
    <source>
        <dbReference type="ARBA" id="ARBA00022553"/>
    </source>
</evidence>
<keyword evidence="4" id="KW-0902">Two-component regulatory system</keyword>
<dbReference type="GO" id="GO:0000156">
    <property type="term" value="F:phosphorelay response regulator activity"/>
    <property type="evidence" value="ECO:0007669"/>
    <property type="project" value="TreeGrafter"/>
</dbReference>
<evidence type="ECO:0000256" key="9">
    <source>
        <dbReference type="PROSITE-ProRule" id="PRU01091"/>
    </source>
</evidence>
<reference evidence="12 13" key="1">
    <citation type="submission" date="2019-11" db="EMBL/GenBank/DDBJ databases">
        <authorList>
            <person name="Khan S.A."/>
            <person name="Jeon C.O."/>
            <person name="Chun B.H."/>
        </authorList>
    </citation>
    <scope>NUCLEOTIDE SEQUENCE [LARGE SCALE GENOMIC DNA]</scope>
    <source>
        <strain evidence="12 13">IMCC 1097</strain>
    </source>
</reference>
<dbReference type="InterPro" id="IPR016032">
    <property type="entry name" value="Sig_transdc_resp-reg_C-effctor"/>
</dbReference>
<dbReference type="AlphaFoldDB" id="A0A5Q2QA13"/>
<keyword evidence="3 8" id="KW-0597">Phosphoprotein</keyword>
<evidence type="ECO:0000313" key="13">
    <source>
        <dbReference type="Proteomes" id="UP000388235"/>
    </source>
</evidence>
<keyword evidence="5" id="KW-0805">Transcription regulation</keyword>
<dbReference type="GO" id="GO:0000976">
    <property type="term" value="F:transcription cis-regulatory region binding"/>
    <property type="evidence" value="ECO:0007669"/>
    <property type="project" value="TreeGrafter"/>
</dbReference>
<dbReference type="GO" id="GO:0006355">
    <property type="term" value="P:regulation of DNA-templated transcription"/>
    <property type="evidence" value="ECO:0007669"/>
    <property type="project" value="InterPro"/>
</dbReference>
<keyword evidence="2" id="KW-0963">Cytoplasm</keyword>
<dbReference type="GO" id="GO:0032993">
    <property type="term" value="C:protein-DNA complex"/>
    <property type="evidence" value="ECO:0007669"/>
    <property type="project" value="TreeGrafter"/>
</dbReference>
<dbReference type="InterPro" id="IPR036388">
    <property type="entry name" value="WH-like_DNA-bd_sf"/>
</dbReference>
<keyword evidence="6 9" id="KW-0238">DNA-binding</keyword>
<dbReference type="CDD" id="cd00383">
    <property type="entry name" value="trans_reg_C"/>
    <property type="match status" value="1"/>
</dbReference>
<dbReference type="InterPro" id="IPR001789">
    <property type="entry name" value="Sig_transdc_resp-reg_receiver"/>
</dbReference>
<evidence type="ECO:0000313" key="12">
    <source>
        <dbReference type="EMBL" id="QGG79032.1"/>
    </source>
</evidence>
<accession>A0A5Q2QA13</accession>
<dbReference type="SUPFAM" id="SSF46894">
    <property type="entry name" value="C-terminal effector domain of the bipartite response regulators"/>
    <property type="match status" value="1"/>
</dbReference>
<evidence type="ECO:0000256" key="1">
    <source>
        <dbReference type="ARBA" id="ARBA00004496"/>
    </source>
</evidence>
<protein>
    <submittedName>
        <fullName evidence="12">Response regulator</fullName>
    </submittedName>
</protein>
<dbReference type="InterPro" id="IPR001867">
    <property type="entry name" value="OmpR/PhoB-type_DNA-bd"/>
</dbReference>
<sequence>MNRLLMVEDDPDLADLLAQVLAFEGFEIEQAPSLAAARECLKKPQSLVLLDVGLPDGNGFDLLREIREAHPDLPVIMLTARGEAMDRVLGLELGADDYLPKPFETRELTARIRAVLRRAHAQVAVHDSAMVLNHARREAKLSGDLIDVTAAEFDLLDLLLAKSPEPVSKDELSESALGKPLGPYDRAIDVHISRLRKKLGEGQGAPKIVALRNRGYQWVEPE</sequence>
<feature type="modified residue" description="4-aspartylphosphate" evidence="8">
    <location>
        <position position="51"/>
    </location>
</feature>
<evidence type="ECO:0000256" key="8">
    <source>
        <dbReference type="PROSITE-ProRule" id="PRU00169"/>
    </source>
</evidence>
<proteinExistence type="predicted"/>
<evidence type="ECO:0000256" key="2">
    <source>
        <dbReference type="ARBA" id="ARBA00022490"/>
    </source>
</evidence>
<evidence type="ECO:0000256" key="5">
    <source>
        <dbReference type="ARBA" id="ARBA00023015"/>
    </source>
</evidence>
<dbReference type="OrthoDB" id="9802426at2"/>
<dbReference type="EMBL" id="CP045871">
    <property type="protein sequence ID" value="QGG79032.1"/>
    <property type="molecule type" value="Genomic_DNA"/>
</dbReference>
<dbReference type="Proteomes" id="UP000388235">
    <property type="component" value="Chromosome"/>
</dbReference>
<dbReference type="KEGG" id="llp:GH975_00060"/>
<keyword evidence="7" id="KW-0804">Transcription</keyword>
<dbReference type="Gene3D" id="6.10.250.690">
    <property type="match status" value="1"/>
</dbReference>
<dbReference type="Pfam" id="PF00486">
    <property type="entry name" value="Trans_reg_C"/>
    <property type="match status" value="1"/>
</dbReference>
<dbReference type="PANTHER" id="PTHR48111:SF39">
    <property type="entry name" value="TRANSCRIPTIONAL REGULATORY PROTEIN CPXR"/>
    <property type="match status" value="1"/>
</dbReference>
<gene>
    <name evidence="12" type="ORF">GH975_00060</name>
</gene>
<dbReference type="PROSITE" id="PS50110">
    <property type="entry name" value="RESPONSE_REGULATORY"/>
    <property type="match status" value="1"/>
</dbReference>
<evidence type="ECO:0000256" key="4">
    <source>
        <dbReference type="ARBA" id="ARBA00023012"/>
    </source>
</evidence>
<feature type="DNA-binding region" description="OmpR/PhoB-type" evidence="9">
    <location>
        <begin position="121"/>
        <end position="220"/>
    </location>
</feature>
<keyword evidence="13" id="KW-1185">Reference proteome</keyword>
<dbReference type="InterPro" id="IPR039420">
    <property type="entry name" value="WalR-like"/>
</dbReference>
<dbReference type="SMART" id="SM00448">
    <property type="entry name" value="REC"/>
    <property type="match status" value="1"/>
</dbReference>
<evidence type="ECO:0000259" key="11">
    <source>
        <dbReference type="PROSITE" id="PS51755"/>
    </source>
</evidence>
<dbReference type="Pfam" id="PF00072">
    <property type="entry name" value="Response_reg"/>
    <property type="match status" value="1"/>
</dbReference>
<name>A0A5Q2QA13_9GAMM</name>